<evidence type="ECO:0000256" key="4">
    <source>
        <dbReference type="ARBA" id="ARBA00023157"/>
    </source>
</evidence>
<dbReference type="PANTHER" id="PTHR18841:SF2">
    <property type="entry name" value="VITELLINE MEMBRANE OUTER LAYER PROTEIN 1 HOMOLOG"/>
    <property type="match status" value="1"/>
</dbReference>
<accession>A0A6P5IU85</accession>
<keyword evidence="3 7" id="KW-0732">Signal</keyword>
<reference evidence="9" key="1">
    <citation type="submission" date="2025-08" db="UniProtKB">
        <authorList>
            <consortium name="RefSeq"/>
        </authorList>
    </citation>
    <scope>IDENTIFICATION</scope>
    <source>
        <tissue evidence="9">Spleen</tissue>
    </source>
</reference>
<comment type="similarity">
    <text evidence="5">Belongs to the VMO1 family.</text>
</comment>
<evidence type="ECO:0000256" key="2">
    <source>
        <dbReference type="ARBA" id="ARBA00022525"/>
    </source>
</evidence>
<dbReference type="CTD" id="284013"/>
<dbReference type="CDD" id="cd00220">
    <property type="entry name" value="VMO-I"/>
    <property type="match status" value="1"/>
</dbReference>
<keyword evidence="8" id="KW-1185">Reference proteome</keyword>
<sequence>MVSGTMAPRLVLLLLLLGSHLRPGSAVDSDSREGESRLYTAVIEVPNGGPWGDWAWPEMCPDGFFASGFSLKVGAPQGIPGDDTALNGVLLHCARGNAELNTHVVESQSGRWGAWSEPLWCLDGGFLTSFSLRVEDSRTPGDNTAANNVRFRCSGGEELEGPGLEWGEFGSWSDSCPKGVCDLQTKQEAPRGLRDDTALNDLRLFCCSS</sequence>
<evidence type="ECO:0000256" key="6">
    <source>
        <dbReference type="ARBA" id="ARBA00073494"/>
    </source>
</evidence>
<dbReference type="RefSeq" id="XP_020822119.1">
    <property type="nucleotide sequence ID" value="XM_020966460.1"/>
</dbReference>
<dbReference type="GO" id="GO:0005615">
    <property type="term" value="C:extracellular space"/>
    <property type="evidence" value="ECO:0007669"/>
    <property type="project" value="TreeGrafter"/>
</dbReference>
<evidence type="ECO:0000313" key="8">
    <source>
        <dbReference type="Proteomes" id="UP000515140"/>
    </source>
</evidence>
<dbReference type="Gene3D" id="2.100.10.20">
    <property type="entry name" value="Vitelline membrane outer layer protein I (VOMI)"/>
    <property type="match status" value="1"/>
</dbReference>
<keyword evidence="2" id="KW-0964">Secreted</keyword>
<dbReference type="FunCoup" id="A0A6P5IU85">
    <property type="interactions" value="131"/>
</dbReference>
<dbReference type="InParanoid" id="A0A6P5IU85"/>
<dbReference type="Pfam" id="PF03762">
    <property type="entry name" value="VOMI"/>
    <property type="match status" value="1"/>
</dbReference>
<evidence type="ECO:0000256" key="5">
    <source>
        <dbReference type="ARBA" id="ARBA00061067"/>
    </source>
</evidence>
<dbReference type="AlphaFoldDB" id="A0A6P5IU85"/>
<feature type="chain" id="PRO_5027907104" description="Vitelline membrane outer layer protein 1 homolog" evidence="7">
    <location>
        <begin position="27"/>
        <end position="209"/>
    </location>
</feature>
<dbReference type="InterPro" id="IPR036706">
    <property type="entry name" value="VOMI_sf"/>
</dbReference>
<keyword evidence="4" id="KW-1015">Disulfide bond</keyword>
<dbReference type="KEGG" id="pcw:110194264"/>
<feature type="signal peptide" evidence="7">
    <location>
        <begin position="1"/>
        <end position="26"/>
    </location>
</feature>
<evidence type="ECO:0000256" key="3">
    <source>
        <dbReference type="ARBA" id="ARBA00022729"/>
    </source>
</evidence>
<evidence type="ECO:0000313" key="9">
    <source>
        <dbReference type="RefSeq" id="XP_020822119.1"/>
    </source>
</evidence>
<dbReference type="SUPFAM" id="SSF51092">
    <property type="entry name" value="Vitelline membrane outer protein-I (VMO-I)"/>
    <property type="match status" value="1"/>
</dbReference>
<dbReference type="GeneID" id="110194264"/>
<dbReference type="FunFam" id="2.100.10.20:FF:000001">
    <property type="entry name" value="Vitelline membrane outer layer 1 homolog"/>
    <property type="match status" value="1"/>
</dbReference>
<evidence type="ECO:0000256" key="1">
    <source>
        <dbReference type="ARBA" id="ARBA00004613"/>
    </source>
</evidence>
<gene>
    <name evidence="9" type="primary">VMO1</name>
</gene>
<organism evidence="8 9">
    <name type="scientific">Phascolarctos cinereus</name>
    <name type="common">Koala</name>
    <dbReference type="NCBI Taxonomy" id="38626"/>
    <lineage>
        <taxon>Eukaryota</taxon>
        <taxon>Metazoa</taxon>
        <taxon>Chordata</taxon>
        <taxon>Craniata</taxon>
        <taxon>Vertebrata</taxon>
        <taxon>Euteleostomi</taxon>
        <taxon>Mammalia</taxon>
        <taxon>Metatheria</taxon>
        <taxon>Diprotodontia</taxon>
        <taxon>Phascolarctidae</taxon>
        <taxon>Phascolarctos</taxon>
    </lineage>
</organism>
<dbReference type="OMA" id="IRLHCTR"/>
<evidence type="ECO:0000256" key="7">
    <source>
        <dbReference type="SAM" id="SignalP"/>
    </source>
</evidence>
<protein>
    <recommendedName>
        <fullName evidence="6">Vitelline membrane outer layer protein 1 homolog</fullName>
    </recommendedName>
</protein>
<proteinExistence type="inferred from homology"/>
<dbReference type="Proteomes" id="UP000515140">
    <property type="component" value="Unplaced"/>
</dbReference>
<dbReference type="InterPro" id="IPR005515">
    <property type="entry name" value="VOMI"/>
</dbReference>
<dbReference type="PANTHER" id="PTHR18841">
    <property type="entry name" value="VITELLINE MEMBRANE OUTER LAYER PROTEIN I-RELATED"/>
    <property type="match status" value="1"/>
</dbReference>
<comment type="subcellular location">
    <subcellularLocation>
        <location evidence="1">Secreted</location>
    </subcellularLocation>
</comment>
<name>A0A6P5IU85_PHACI</name>